<name>A0A1R3L348_9ROSI</name>
<gene>
    <name evidence="1" type="ORF">COLO4_00992</name>
</gene>
<protein>
    <submittedName>
        <fullName evidence="1">Uncharacterized protein</fullName>
    </submittedName>
</protein>
<accession>A0A1R3L348</accession>
<dbReference type="EMBL" id="AWUE01003329">
    <property type="protein sequence ID" value="OMP13766.1"/>
    <property type="molecule type" value="Genomic_DNA"/>
</dbReference>
<sequence length="70" mass="8038">MVTCYGPSFLEKGSRKYVKARTFGGVHIKKCSTDFILRDSRREEIHIQIRKSPTSKKRGKLGDDAMLSFM</sequence>
<dbReference type="AlphaFoldDB" id="A0A1R3L348"/>
<keyword evidence="2" id="KW-1185">Reference proteome</keyword>
<reference evidence="2" key="1">
    <citation type="submission" date="2013-09" db="EMBL/GenBank/DDBJ databases">
        <title>Corchorus olitorius genome sequencing.</title>
        <authorList>
            <person name="Alam M."/>
            <person name="Haque M.S."/>
            <person name="Islam M.S."/>
            <person name="Emdad E.M."/>
            <person name="Islam M.M."/>
            <person name="Ahmed B."/>
            <person name="Halim A."/>
            <person name="Hossen Q.M.M."/>
            <person name="Hossain M.Z."/>
            <person name="Ahmed R."/>
            <person name="Khan M.M."/>
            <person name="Islam R."/>
            <person name="Rashid M.M."/>
            <person name="Khan S.A."/>
            <person name="Rahman M.S."/>
            <person name="Alam M."/>
            <person name="Yahiya A.S."/>
            <person name="Khan M.S."/>
            <person name="Azam M.S."/>
            <person name="Haque T."/>
            <person name="Lashkar M.Z.H."/>
            <person name="Akhand A.I."/>
            <person name="Morshed G."/>
            <person name="Roy S."/>
            <person name="Uddin K.S."/>
            <person name="Rabeya T."/>
            <person name="Hossain A.S."/>
            <person name="Chowdhury A."/>
            <person name="Snigdha A.R."/>
            <person name="Mortoza M.S."/>
            <person name="Matin S.A."/>
            <person name="Hoque S.M.E."/>
            <person name="Islam M.K."/>
            <person name="Roy D.K."/>
            <person name="Haider R."/>
            <person name="Moosa M.M."/>
            <person name="Elias S.M."/>
            <person name="Hasan A.M."/>
            <person name="Jahan S."/>
            <person name="Shafiuddin M."/>
            <person name="Mahmood N."/>
            <person name="Shommy N.S."/>
        </authorList>
    </citation>
    <scope>NUCLEOTIDE SEQUENCE [LARGE SCALE GENOMIC DNA]</scope>
    <source>
        <strain evidence="2">cv. O-4</strain>
    </source>
</reference>
<dbReference type="Proteomes" id="UP000187203">
    <property type="component" value="Unassembled WGS sequence"/>
</dbReference>
<proteinExistence type="predicted"/>
<comment type="caution">
    <text evidence="1">The sequence shown here is derived from an EMBL/GenBank/DDBJ whole genome shotgun (WGS) entry which is preliminary data.</text>
</comment>
<evidence type="ECO:0000313" key="1">
    <source>
        <dbReference type="EMBL" id="OMP13766.1"/>
    </source>
</evidence>
<organism evidence="1 2">
    <name type="scientific">Corchorus olitorius</name>
    <dbReference type="NCBI Taxonomy" id="93759"/>
    <lineage>
        <taxon>Eukaryota</taxon>
        <taxon>Viridiplantae</taxon>
        <taxon>Streptophyta</taxon>
        <taxon>Embryophyta</taxon>
        <taxon>Tracheophyta</taxon>
        <taxon>Spermatophyta</taxon>
        <taxon>Magnoliopsida</taxon>
        <taxon>eudicotyledons</taxon>
        <taxon>Gunneridae</taxon>
        <taxon>Pentapetalae</taxon>
        <taxon>rosids</taxon>
        <taxon>malvids</taxon>
        <taxon>Malvales</taxon>
        <taxon>Malvaceae</taxon>
        <taxon>Grewioideae</taxon>
        <taxon>Apeibeae</taxon>
        <taxon>Corchorus</taxon>
    </lineage>
</organism>
<evidence type="ECO:0000313" key="2">
    <source>
        <dbReference type="Proteomes" id="UP000187203"/>
    </source>
</evidence>